<dbReference type="Pfam" id="PF02098">
    <property type="entry name" value="His_binding"/>
    <property type="match status" value="1"/>
</dbReference>
<reference evidence="1" key="1">
    <citation type="journal article" date="2017" name="Front. Cell. Infect. Microbiol.">
        <title>The Distinct Transcriptional Response of the Midgut of Amblyomma sculptum and Amblyomma aureolatum Ticks to Rickettsia rickettsii Correlates to Their Differences in Susceptibility to Infection.</title>
        <authorList>
            <person name="Martins L.A."/>
            <person name="Galletti M.F.B.M."/>
            <person name="Ribeiro J.M."/>
            <person name="Fujita A."/>
            <person name="Costa F.B."/>
            <person name="Labruna M.B."/>
            <person name="Daffre S."/>
            <person name="Fogaca A.C."/>
        </authorList>
    </citation>
    <scope>NUCLEOTIDE SEQUENCE</scope>
</reference>
<proteinExistence type="evidence at transcript level"/>
<evidence type="ECO:0000313" key="1">
    <source>
        <dbReference type="EMBL" id="JAT92654.1"/>
    </source>
</evidence>
<sequence>ISIGTALSIRTSTLKDFQEALNTTERIYLYLSSKGSLYHNYKCLNIHQYMPYDGYTYFLQQEYHNGETRQHGRWTATLRNGTEQDGNAAMILSFLYGYEERTYTLRFWDVDNKCFILSSLDSNGKENCEVYQWYKRINERCDPACNFSPMLRHCTCRPCELPFYQYCKDTNPALLYDVLQCKNKNPIVAQ</sequence>
<protein>
    <submittedName>
        <fullName evidence="1">Uncharacterized protein</fullName>
    </submittedName>
</protein>
<accession>A0A1E1X087</accession>
<dbReference type="GO" id="GO:0030682">
    <property type="term" value="P:symbiont-mediated perturbation of host defenses"/>
    <property type="evidence" value="ECO:0007669"/>
    <property type="project" value="InterPro"/>
</dbReference>
<dbReference type="AlphaFoldDB" id="A0A1E1X087"/>
<dbReference type="InterPro" id="IPR002970">
    <property type="entry name" value="Tick_his-bd"/>
</dbReference>
<organism evidence="1">
    <name type="scientific">Amblyomma aureolatum</name>
    <dbReference type="NCBI Taxonomy" id="187763"/>
    <lineage>
        <taxon>Eukaryota</taxon>
        <taxon>Metazoa</taxon>
        <taxon>Ecdysozoa</taxon>
        <taxon>Arthropoda</taxon>
        <taxon>Chelicerata</taxon>
        <taxon>Arachnida</taxon>
        <taxon>Acari</taxon>
        <taxon>Parasitiformes</taxon>
        <taxon>Ixodida</taxon>
        <taxon>Ixodoidea</taxon>
        <taxon>Ixodidae</taxon>
        <taxon>Amblyomminae</taxon>
        <taxon>Amblyomma</taxon>
    </lineage>
</organism>
<dbReference type="GO" id="GO:0043176">
    <property type="term" value="F:amine binding"/>
    <property type="evidence" value="ECO:0007669"/>
    <property type="project" value="InterPro"/>
</dbReference>
<name>A0A1E1X087_9ACAR</name>
<feature type="non-terminal residue" evidence="1">
    <location>
        <position position="1"/>
    </location>
</feature>
<dbReference type="EMBL" id="GFAC01006534">
    <property type="protein sequence ID" value="JAT92654.1"/>
    <property type="molecule type" value="mRNA"/>
</dbReference>